<name>A0A8G0LCU8_9HYPO</name>
<proteinExistence type="predicted"/>
<evidence type="ECO:0000313" key="2">
    <source>
        <dbReference type="Proteomes" id="UP000826661"/>
    </source>
</evidence>
<reference evidence="1 2" key="1">
    <citation type="journal article" date="2021" name="BMC Genomics">
        <title>Telomere-to-telomere genome assembly of asparaginase-producing Trichoderma simmonsii.</title>
        <authorList>
            <person name="Chung D."/>
            <person name="Kwon Y.M."/>
            <person name="Yang Y."/>
        </authorList>
    </citation>
    <scope>NUCLEOTIDE SEQUENCE [LARGE SCALE GENOMIC DNA]</scope>
    <source>
        <strain evidence="1 2">GH-Sj1</strain>
    </source>
</reference>
<dbReference type="EMBL" id="CP075865">
    <property type="protein sequence ID" value="QYS97300.1"/>
    <property type="molecule type" value="Genomic_DNA"/>
</dbReference>
<accession>A0A8G0LCU8</accession>
<organism evidence="1 2">
    <name type="scientific">Trichoderma simmonsii</name>
    <dbReference type="NCBI Taxonomy" id="1491479"/>
    <lineage>
        <taxon>Eukaryota</taxon>
        <taxon>Fungi</taxon>
        <taxon>Dikarya</taxon>
        <taxon>Ascomycota</taxon>
        <taxon>Pezizomycotina</taxon>
        <taxon>Sordariomycetes</taxon>
        <taxon>Hypocreomycetidae</taxon>
        <taxon>Hypocreales</taxon>
        <taxon>Hypocreaceae</taxon>
        <taxon>Trichoderma</taxon>
    </lineage>
</organism>
<dbReference type="Proteomes" id="UP000826661">
    <property type="component" value="Chromosome II"/>
</dbReference>
<protein>
    <submittedName>
        <fullName evidence="1">Uncharacterized protein</fullName>
    </submittedName>
</protein>
<sequence length="107" mass="12635">MGLDDDFGNQSERKGRGRVCIGDVPLARITRKIRRKKMPRHKNARRYILVVCPTNRVYLLFSRMKGYTLPPPIHIALVHNKANYRRNMMHFLTFSHIFLKSFVSFMS</sequence>
<keyword evidence="2" id="KW-1185">Reference proteome</keyword>
<dbReference type="AlphaFoldDB" id="A0A8G0LCU8"/>
<gene>
    <name evidence="1" type="ORF">H0G86_004532</name>
</gene>
<evidence type="ECO:0000313" key="1">
    <source>
        <dbReference type="EMBL" id="QYS97300.1"/>
    </source>
</evidence>